<dbReference type="Proteomes" id="UP001432062">
    <property type="component" value="Chromosome"/>
</dbReference>
<dbReference type="EMBL" id="CP109441">
    <property type="protein sequence ID" value="WUV46580.1"/>
    <property type="molecule type" value="Genomic_DNA"/>
</dbReference>
<dbReference type="InterPro" id="IPR036928">
    <property type="entry name" value="AS_sf"/>
</dbReference>
<proteinExistence type="predicted"/>
<dbReference type="RefSeq" id="WP_329410424.1">
    <property type="nucleotide sequence ID" value="NZ_CP109441.1"/>
</dbReference>
<feature type="domain" description="Amidase" evidence="1">
    <location>
        <begin position="22"/>
        <end position="440"/>
    </location>
</feature>
<dbReference type="Pfam" id="PF01425">
    <property type="entry name" value="Amidase"/>
    <property type="match status" value="1"/>
</dbReference>
<evidence type="ECO:0000313" key="3">
    <source>
        <dbReference type="Proteomes" id="UP001432062"/>
    </source>
</evidence>
<dbReference type="InterPro" id="IPR000120">
    <property type="entry name" value="Amidase"/>
</dbReference>
<dbReference type="InterPro" id="IPR023631">
    <property type="entry name" value="Amidase_dom"/>
</dbReference>
<organism evidence="2 3">
    <name type="scientific">Nocardia vinacea</name>
    <dbReference type="NCBI Taxonomy" id="96468"/>
    <lineage>
        <taxon>Bacteria</taxon>
        <taxon>Bacillati</taxon>
        <taxon>Actinomycetota</taxon>
        <taxon>Actinomycetes</taxon>
        <taxon>Mycobacteriales</taxon>
        <taxon>Nocardiaceae</taxon>
        <taxon>Nocardia</taxon>
    </lineage>
</organism>
<protein>
    <submittedName>
        <fullName evidence="2">Amidase</fullName>
    </submittedName>
</protein>
<gene>
    <name evidence="2" type="ORF">OG563_47410</name>
</gene>
<accession>A0ABZ1YXI1</accession>
<dbReference type="SUPFAM" id="SSF75304">
    <property type="entry name" value="Amidase signature (AS) enzymes"/>
    <property type="match status" value="1"/>
</dbReference>
<dbReference type="PANTHER" id="PTHR11895:SF176">
    <property type="entry name" value="AMIDASE AMID-RELATED"/>
    <property type="match status" value="1"/>
</dbReference>
<dbReference type="PANTHER" id="PTHR11895">
    <property type="entry name" value="TRANSAMIDASE"/>
    <property type="match status" value="1"/>
</dbReference>
<sequence>MKPVTIADAAAALRSGETTSVELTRSLLSTADACDETLGIYLARFDETALSAAEVADAELSAGIDRGPLHGIPLAIKDIIATADGPTTAQSLVLDPEWGRQGDAPVVSRLRSAGAVITGKTTTMEFAIGAPDPAKPFPIPRNPWNLEHWAGGSSSGMGNGIAAGALLGGLGTDTGGSIRFPAANCGITGLKPTFGRVPKTGCVPLGYSYDHIGPMARSAEDCALLLQAIAGHEPGDPSSADMPVDGYISGLTPSLAGLRIGFDPTFGRTTPCDPALAGLIDAALAELGAAGASVVEVRLPLFEEMETVARLGLQAEGFAHHRHGLRTRWEEYAQGTRLSLVPGALISGADYVQAQRVRRIGCDALNALFADIDLAVTPTSVRGAPRLDDMNWGTIADPLRTSYWDAAGNPAISVPMGFTASGLPLGLQIAGRPFAESTVLAAGYAFQHRTRWHLMTPSVHDDRLPEVKR</sequence>
<reference evidence="2" key="1">
    <citation type="submission" date="2022-10" db="EMBL/GenBank/DDBJ databases">
        <title>The complete genomes of actinobacterial strains from the NBC collection.</title>
        <authorList>
            <person name="Joergensen T.S."/>
            <person name="Alvarez Arevalo M."/>
            <person name="Sterndorff E.B."/>
            <person name="Faurdal D."/>
            <person name="Vuksanovic O."/>
            <person name="Mourched A.-S."/>
            <person name="Charusanti P."/>
            <person name="Shaw S."/>
            <person name="Blin K."/>
            <person name="Weber T."/>
        </authorList>
    </citation>
    <scope>NUCLEOTIDE SEQUENCE</scope>
    <source>
        <strain evidence="2">NBC_01482</strain>
    </source>
</reference>
<evidence type="ECO:0000313" key="2">
    <source>
        <dbReference type="EMBL" id="WUV46580.1"/>
    </source>
</evidence>
<evidence type="ECO:0000259" key="1">
    <source>
        <dbReference type="Pfam" id="PF01425"/>
    </source>
</evidence>
<name>A0ABZ1YXI1_9NOCA</name>
<dbReference type="Gene3D" id="3.90.1300.10">
    <property type="entry name" value="Amidase signature (AS) domain"/>
    <property type="match status" value="1"/>
</dbReference>
<keyword evidence="3" id="KW-1185">Reference proteome</keyword>